<feature type="transmembrane region" description="Helical" evidence="9">
    <location>
        <begin position="44"/>
        <end position="64"/>
    </location>
</feature>
<keyword evidence="6" id="KW-0864">Zinc transport</keyword>
<dbReference type="EMBL" id="QVMU01000008">
    <property type="protein sequence ID" value="RJX71390.1"/>
    <property type="molecule type" value="Genomic_DNA"/>
</dbReference>
<keyword evidence="6" id="KW-0862">Zinc</keyword>
<dbReference type="Proteomes" id="UP000273252">
    <property type="component" value="Unassembled WGS sequence"/>
</dbReference>
<comment type="subcellular location">
    <subcellularLocation>
        <location evidence="1">Membrane</location>
        <topology evidence="1">Multi-pass membrane protein</topology>
    </subcellularLocation>
</comment>
<keyword evidence="5 9" id="KW-0812">Transmembrane</keyword>
<dbReference type="GO" id="GO:0005886">
    <property type="term" value="C:plasma membrane"/>
    <property type="evidence" value="ECO:0007669"/>
    <property type="project" value="TreeGrafter"/>
</dbReference>
<dbReference type="InterPro" id="IPR050291">
    <property type="entry name" value="CDF_Transporter"/>
</dbReference>
<dbReference type="GO" id="GO:0015086">
    <property type="term" value="F:cadmium ion transmembrane transporter activity"/>
    <property type="evidence" value="ECO:0007669"/>
    <property type="project" value="TreeGrafter"/>
</dbReference>
<gene>
    <name evidence="11" type="ORF">DZ860_10625</name>
</gene>
<dbReference type="AlphaFoldDB" id="A0A3A6QFJ1"/>
<reference evidence="11 12" key="1">
    <citation type="submission" date="2018-08" db="EMBL/GenBank/DDBJ databases">
        <title>Vibrio isolated from the Eastern China Marginal Seas.</title>
        <authorList>
            <person name="Li Y."/>
        </authorList>
    </citation>
    <scope>NUCLEOTIDE SEQUENCE [LARGE SCALE GENOMIC DNA]</scope>
    <source>
        <strain evidence="11 12">BEI233</strain>
    </source>
</reference>
<evidence type="ECO:0000256" key="3">
    <source>
        <dbReference type="ARBA" id="ARBA00022448"/>
    </source>
</evidence>
<accession>A0A3A6QFJ1</accession>
<protein>
    <submittedName>
        <fullName evidence="11">Cation diffusion facilitator family transporter</fullName>
    </submittedName>
</protein>
<keyword evidence="8 9" id="KW-0472">Membrane</keyword>
<evidence type="ECO:0000256" key="4">
    <source>
        <dbReference type="ARBA" id="ARBA00022496"/>
    </source>
</evidence>
<dbReference type="NCBIfam" id="TIGR01297">
    <property type="entry name" value="CDF"/>
    <property type="match status" value="1"/>
</dbReference>
<evidence type="ECO:0000256" key="9">
    <source>
        <dbReference type="SAM" id="Phobius"/>
    </source>
</evidence>
<name>A0A3A6QFJ1_9VIBR</name>
<dbReference type="InterPro" id="IPR002524">
    <property type="entry name" value="Cation_efflux"/>
</dbReference>
<dbReference type="SUPFAM" id="SSF161111">
    <property type="entry name" value="Cation efflux protein transmembrane domain-like"/>
    <property type="match status" value="1"/>
</dbReference>
<dbReference type="InterPro" id="IPR027469">
    <property type="entry name" value="Cation_efflux_TMD_sf"/>
</dbReference>
<comment type="caution">
    <text evidence="11">The sequence shown here is derived from an EMBL/GenBank/DDBJ whole genome shotgun (WGS) entry which is preliminary data.</text>
</comment>
<dbReference type="OrthoDB" id="268546at2"/>
<keyword evidence="12" id="KW-1185">Reference proteome</keyword>
<dbReference type="GO" id="GO:0015093">
    <property type="term" value="F:ferrous iron transmembrane transporter activity"/>
    <property type="evidence" value="ECO:0007669"/>
    <property type="project" value="TreeGrafter"/>
</dbReference>
<proteinExistence type="inferred from homology"/>
<organism evidence="11 12">
    <name type="scientific">Vibrio sinensis</name>
    <dbReference type="NCBI Taxonomy" id="2302434"/>
    <lineage>
        <taxon>Bacteria</taxon>
        <taxon>Pseudomonadati</taxon>
        <taxon>Pseudomonadota</taxon>
        <taxon>Gammaproteobacteria</taxon>
        <taxon>Vibrionales</taxon>
        <taxon>Vibrionaceae</taxon>
        <taxon>Vibrio</taxon>
    </lineage>
</organism>
<dbReference type="InterPro" id="IPR058533">
    <property type="entry name" value="Cation_efflux_TM"/>
</dbReference>
<feature type="transmembrane region" description="Helical" evidence="9">
    <location>
        <begin position="116"/>
        <end position="135"/>
    </location>
</feature>
<dbReference type="Pfam" id="PF01545">
    <property type="entry name" value="Cation_efflux"/>
    <property type="match status" value="1"/>
</dbReference>
<evidence type="ECO:0000256" key="5">
    <source>
        <dbReference type="ARBA" id="ARBA00022692"/>
    </source>
</evidence>
<keyword evidence="3" id="KW-0813">Transport</keyword>
<dbReference type="GO" id="GO:0015341">
    <property type="term" value="F:zinc efflux antiporter activity"/>
    <property type="evidence" value="ECO:0007669"/>
    <property type="project" value="TreeGrafter"/>
</dbReference>
<dbReference type="Gene3D" id="1.20.1510.10">
    <property type="entry name" value="Cation efflux protein transmembrane domain"/>
    <property type="match status" value="1"/>
</dbReference>
<feature type="domain" description="Cation efflux protein transmembrane" evidence="10">
    <location>
        <begin position="14"/>
        <end position="214"/>
    </location>
</feature>
<feature type="transmembrane region" description="Helical" evidence="9">
    <location>
        <begin position="156"/>
        <end position="174"/>
    </location>
</feature>
<dbReference type="PANTHER" id="PTHR43840">
    <property type="entry name" value="MITOCHONDRIAL METAL TRANSPORTER 1-RELATED"/>
    <property type="match status" value="1"/>
</dbReference>
<evidence type="ECO:0000256" key="2">
    <source>
        <dbReference type="ARBA" id="ARBA00010212"/>
    </source>
</evidence>
<keyword evidence="4" id="KW-0408">Iron</keyword>
<evidence type="ECO:0000313" key="12">
    <source>
        <dbReference type="Proteomes" id="UP000273252"/>
    </source>
</evidence>
<feature type="transmembrane region" description="Helical" evidence="9">
    <location>
        <begin position="12"/>
        <end position="38"/>
    </location>
</feature>
<keyword evidence="7 9" id="KW-1133">Transmembrane helix</keyword>
<evidence type="ECO:0000256" key="1">
    <source>
        <dbReference type="ARBA" id="ARBA00004141"/>
    </source>
</evidence>
<dbReference type="RefSeq" id="WP_120031046.1">
    <property type="nucleotide sequence ID" value="NZ_QVMU01000008.1"/>
</dbReference>
<feature type="transmembrane region" description="Helical" evidence="9">
    <location>
        <begin position="180"/>
        <end position="199"/>
    </location>
</feature>
<keyword evidence="6" id="KW-0406">Ion transport</keyword>
<dbReference type="GO" id="GO:0006882">
    <property type="term" value="P:intracellular zinc ion homeostasis"/>
    <property type="evidence" value="ECO:0007669"/>
    <property type="project" value="TreeGrafter"/>
</dbReference>
<evidence type="ECO:0000256" key="6">
    <source>
        <dbReference type="ARBA" id="ARBA00022906"/>
    </source>
</evidence>
<evidence type="ECO:0000313" key="11">
    <source>
        <dbReference type="EMBL" id="RJX71390.1"/>
    </source>
</evidence>
<sequence>MCARTSLNEKRVLTFSALLASGFAGGGLVLGLLVGSLVIVFDGVYSLVSLLLTLLSLAVSRYIQGPSVSRFPFGKAVLEPLVIAVKGIVILTVVLYSLHSAVLAMFTGGREVNPSIATLFGAINVIGCGYAWWFIAQKSKRFSSGLIGAEVKQWQMDTLLSVAITIGFIAAWIVSKTPYAHYAQFADPAMMILMSFYFIKVPFDMIRNALRELLMMKPNENIYAAVDKEILALEHQVSDSMELELAGVTKIGQELRINIDVYPNQTQVQVADVIKARRILKHKLSSLSLDLQLTMNIAS</sequence>
<keyword evidence="4" id="KW-0410">Iron transport</keyword>
<dbReference type="PANTHER" id="PTHR43840:SF15">
    <property type="entry name" value="MITOCHONDRIAL METAL TRANSPORTER 1-RELATED"/>
    <property type="match status" value="1"/>
</dbReference>
<evidence type="ECO:0000259" key="10">
    <source>
        <dbReference type="Pfam" id="PF01545"/>
    </source>
</evidence>
<evidence type="ECO:0000256" key="8">
    <source>
        <dbReference type="ARBA" id="ARBA00023136"/>
    </source>
</evidence>
<comment type="similarity">
    <text evidence="2">Belongs to the cation diffusion facilitator (CDF) transporter (TC 2.A.4) family. FieF subfamily.</text>
</comment>
<feature type="transmembrane region" description="Helical" evidence="9">
    <location>
        <begin position="76"/>
        <end position="96"/>
    </location>
</feature>
<evidence type="ECO:0000256" key="7">
    <source>
        <dbReference type="ARBA" id="ARBA00022989"/>
    </source>
</evidence>